<feature type="binding site" evidence="3">
    <location>
        <position position="183"/>
    </location>
    <ligand>
        <name>S-adenosyl-L-methionine</name>
        <dbReference type="ChEBI" id="CHEBI:59789"/>
    </ligand>
</feature>
<evidence type="ECO:0000313" key="5">
    <source>
        <dbReference type="Proteomes" id="UP000887226"/>
    </source>
</evidence>
<dbReference type="GO" id="GO:0008168">
    <property type="term" value="F:methyltransferase activity"/>
    <property type="evidence" value="ECO:0007669"/>
    <property type="project" value="UniProtKB-UniRule"/>
</dbReference>
<dbReference type="CDD" id="cd02440">
    <property type="entry name" value="AdoMet_MTases"/>
    <property type="match status" value="1"/>
</dbReference>
<dbReference type="PANTHER" id="PTHR13393">
    <property type="entry name" value="SAM-DEPENDENT METHYLTRANSFERASE"/>
    <property type="match status" value="1"/>
</dbReference>
<keyword evidence="2" id="KW-0808">Transferase</keyword>
<feature type="binding site" evidence="3">
    <location>
        <position position="75"/>
    </location>
    <ligand>
        <name>S-adenosyl-L-methionine</name>
        <dbReference type="ChEBI" id="CHEBI:59789"/>
    </ligand>
</feature>
<evidence type="ECO:0000256" key="1">
    <source>
        <dbReference type="ARBA" id="ARBA00022603"/>
    </source>
</evidence>
<organism evidence="4 5">
    <name type="scientific">Calycina marina</name>
    <dbReference type="NCBI Taxonomy" id="1763456"/>
    <lineage>
        <taxon>Eukaryota</taxon>
        <taxon>Fungi</taxon>
        <taxon>Dikarya</taxon>
        <taxon>Ascomycota</taxon>
        <taxon>Pezizomycotina</taxon>
        <taxon>Leotiomycetes</taxon>
        <taxon>Helotiales</taxon>
        <taxon>Pezizellaceae</taxon>
        <taxon>Calycina</taxon>
    </lineage>
</organism>
<dbReference type="GO" id="GO:0005634">
    <property type="term" value="C:nucleus"/>
    <property type="evidence" value="ECO:0007669"/>
    <property type="project" value="TreeGrafter"/>
</dbReference>
<dbReference type="SUPFAM" id="SSF53335">
    <property type="entry name" value="S-adenosyl-L-methionine-dependent methyltransferases"/>
    <property type="match status" value="1"/>
</dbReference>
<evidence type="ECO:0000256" key="3">
    <source>
        <dbReference type="PIRSR" id="PIRSR037350-1"/>
    </source>
</evidence>
<evidence type="ECO:0000256" key="2">
    <source>
        <dbReference type="ARBA" id="ARBA00022679"/>
    </source>
</evidence>
<dbReference type="InterPro" id="IPR029063">
    <property type="entry name" value="SAM-dependent_MTases_sf"/>
</dbReference>
<name>A0A9P7Z5M4_9HELO</name>
<keyword evidence="5" id="KW-1185">Reference proteome</keyword>
<dbReference type="InterPro" id="IPR010286">
    <property type="entry name" value="METTL16/RlmF"/>
</dbReference>
<accession>A0A9P7Z5M4</accession>
<dbReference type="GO" id="GO:0070475">
    <property type="term" value="P:rRNA base methylation"/>
    <property type="evidence" value="ECO:0007669"/>
    <property type="project" value="TreeGrafter"/>
</dbReference>
<sequence>MAATPTCNNPYKEEIDFATLALQDADFAKILKPNGQLDFSNPESVLQLTKSLLKRDFNLKIEVALDRLCPPVPNRLNYILWIQALLDTTSDTYQDSYDSSREVVGLDIGTGASCIYPLLGCAQRPNWRFAATDIDDKSISFAKENILRNGLQGRIMPLQTKPDGPLIPMDLLGFENIDFGMCNPPFYDSNFDLLASASAKQRPPFTACTGSESEMVTAGGEVAFISRMIEESLLIQKRVQWYTSMLGKHSSLEAVVTKLRDKRVSNYAVTEFVQGNKTKRWGIAWSFGDLRPRVEVARGLNSLAKTFLPFPTEYGITLKKLDVTKAGERVNETLSNLPLKWMWKPAIATGVGFTQKAVWSRAFRRIAAQSRDSMEEDQDNFALGFKVSLLVEEDDSTVKVKIRWLRGFDSVLFESFCGMVKRKVEE</sequence>
<gene>
    <name evidence="4" type="ORF">BJ878DRAFT_499869</name>
</gene>
<reference evidence="4" key="1">
    <citation type="journal article" date="2021" name="IMA Fungus">
        <title>Genomic characterization of three marine fungi, including Emericellopsis atlantica sp. nov. with signatures of a generalist lifestyle and marine biomass degradation.</title>
        <authorList>
            <person name="Hagestad O.C."/>
            <person name="Hou L."/>
            <person name="Andersen J.H."/>
            <person name="Hansen E.H."/>
            <person name="Altermark B."/>
            <person name="Li C."/>
            <person name="Kuhnert E."/>
            <person name="Cox R.J."/>
            <person name="Crous P.W."/>
            <person name="Spatafora J.W."/>
            <person name="Lail K."/>
            <person name="Amirebrahimi M."/>
            <person name="Lipzen A."/>
            <person name="Pangilinan J."/>
            <person name="Andreopoulos W."/>
            <person name="Hayes R.D."/>
            <person name="Ng V."/>
            <person name="Grigoriev I.V."/>
            <person name="Jackson S.A."/>
            <person name="Sutton T.D.S."/>
            <person name="Dobson A.D.W."/>
            <person name="Rama T."/>
        </authorList>
    </citation>
    <scope>NUCLEOTIDE SEQUENCE</scope>
    <source>
        <strain evidence="4">TRa3180A</strain>
    </source>
</reference>
<evidence type="ECO:0000313" key="4">
    <source>
        <dbReference type="EMBL" id="KAG9245797.1"/>
    </source>
</evidence>
<keyword evidence="3" id="KW-0949">S-adenosyl-L-methionine</keyword>
<dbReference type="Pfam" id="PF05971">
    <property type="entry name" value="Methyltransf_10"/>
    <property type="match status" value="1"/>
</dbReference>
<dbReference type="PANTHER" id="PTHR13393:SF0">
    <property type="entry name" value="RNA N6-ADENOSINE-METHYLTRANSFERASE METTL16"/>
    <property type="match status" value="1"/>
</dbReference>
<protein>
    <submittedName>
        <fullName evidence="4">DUF890 domain protein</fullName>
    </submittedName>
</protein>
<dbReference type="EMBL" id="MU253830">
    <property type="protein sequence ID" value="KAG9245797.1"/>
    <property type="molecule type" value="Genomic_DNA"/>
</dbReference>
<dbReference type="Gene3D" id="3.40.50.150">
    <property type="entry name" value="Vaccinia Virus protein VP39"/>
    <property type="match status" value="1"/>
</dbReference>
<keyword evidence="1" id="KW-0489">Methyltransferase</keyword>
<proteinExistence type="predicted"/>
<comment type="caution">
    <text evidence="4">The sequence shown here is derived from an EMBL/GenBank/DDBJ whole genome shotgun (WGS) entry which is preliminary data.</text>
</comment>
<dbReference type="Proteomes" id="UP000887226">
    <property type="component" value="Unassembled WGS sequence"/>
</dbReference>
<dbReference type="AlphaFoldDB" id="A0A9P7Z5M4"/>
<feature type="binding site" evidence="3">
    <location>
        <position position="109"/>
    </location>
    <ligand>
        <name>S-adenosyl-L-methionine</name>
        <dbReference type="ChEBI" id="CHEBI:59789"/>
    </ligand>
</feature>
<dbReference type="OrthoDB" id="514248at2759"/>
<feature type="binding site" evidence="3">
    <location>
        <position position="133"/>
    </location>
    <ligand>
        <name>S-adenosyl-L-methionine</name>
        <dbReference type="ChEBI" id="CHEBI:59789"/>
    </ligand>
</feature>